<protein>
    <submittedName>
        <fullName evidence="3">Type II toxin-antitoxin system RelE/ParE family toxin</fullName>
    </submittedName>
</protein>
<proteinExistence type="inferred from homology"/>
<reference evidence="3" key="2">
    <citation type="submission" date="2021-04" db="EMBL/GenBank/DDBJ databases">
        <authorList>
            <person name="Gilroy R."/>
        </authorList>
    </citation>
    <scope>NUCLEOTIDE SEQUENCE</scope>
    <source>
        <strain evidence="3">ChiSjej5B23-2810</strain>
    </source>
</reference>
<name>A0A9D2P9Y9_9FIRM</name>
<dbReference type="Proteomes" id="UP000823906">
    <property type="component" value="Unassembled WGS sequence"/>
</dbReference>
<evidence type="ECO:0000256" key="2">
    <source>
        <dbReference type="ARBA" id="ARBA00022649"/>
    </source>
</evidence>
<accession>A0A9D2P9Y9</accession>
<dbReference type="EMBL" id="DWWN01000023">
    <property type="protein sequence ID" value="HJC45078.1"/>
    <property type="molecule type" value="Genomic_DNA"/>
</dbReference>
<dbReference type="InterPro" id="IPR007712">
    <property type="entry name" value="RelE/ParE_toxin"/>
</dbReference>
<dbReference type="InterPro" id="IPR051803">
    <property type="entry name" value="TA_system_RelE-like_toxin"/>
</dbReference>
<keyword evidence="2" id="KW-1277">Toxin-antitoxin system</keyword>
<comment type="similarity">
    <text evidence="1">Belongs to the RelE toxin family.</text>
</comment>
<dbReference type="Pfam" id="PF05016">
    <property type="entry name" value="ParE_toxin"/>
    <property type="match status" value="1"/>
</dbReference>
<dbReference type="AlphaFoldDB" id="A0A9D2P9Y9"/>
<comment type="caution">
    <text evidence="3">The sequence shown here is derived from an EMBL/GenBank/DDBJ whole genome shotgun (WGS) entry which is preliminary data.</text>
</comment>
<evidence type="ECO:0000313" key="4">
    <source>
        <dbReference type="Proteomes" id="UP000823906"/>
    </source>
</evidence>
<sequence length="110" mass="12428">MNKLHLSAEAQNDLAEIKAYIAFDLDNPTAAAATVKRITNSIRRLRDQSFIGTPLSAVTGVHSDEYRFLVTGSYMTFYRVCGSDVYVDRVLYGRRDYLRLLFGETAPDNE</sequence>
<evidence type="ECO:0000313" key="3">
    <source>
        <dbReference type="EMBL" id="HJC45078.1"/>
    </source>
</evidence>
<reference evidence="3" key="1">
    <citation type="journal article" date="2021" name="PeerJ">
        <title>Extensive microbial diversity within the chicken gut microbiome revealed by metagenomics and culture.</title>
        <authorList>
            <person name="Gilroy R."/>
            <person name="Ravi A."/>
            <person name="Getino M."/>
            <person name="Pursley I."/>
            <person name="Horton D.L."/>
            <person name="Alikhan N.F."/>
            <person name="Baker D."/>
            <person name="Gharbi K."/>
            <person name="Hall N."/>
            <person name="Watson M."/>
            <person name="Adriaenssens E.M."/>
            <person name="Foster-Nyarko E."/>
            <person name="Jarju S."/>
            <person name="Secka A."/>
            <person name="Antonio M."/>
            <person name="Oren A."/>
            <person name="Chaudhuri R.R."/>
            <person name="La Ragione R."/>
            <person name="Hildebrand F."/>
            <person name="Pallen M.J."/>
        </authorList>
    </citation>
    <scope>NUCLEOTIDE SEQUENCE</scope>
    <source>
        <strain evidence="3">ChiSjej5B23-2810</strain>
    </source>
</reference>
<dbReference type="Gene3D" id="3.30.2310.20">
    <property type="entry name" value="RelE-like"/>
    <property type="match status" value="1"/>
</dbReference>
<dbReference type="PANTHER" id="PTHR33755">
    <property type="entry name" value="TOXIN PARE1-RELATED"/>
    <property type="match status" value="1"/>
</dbReference>
<dbReference type="InterPro" id="IPR035093">
    <property type="entry name" value="RelE/ParE_toxin_dom_sf"/>
</dbReference>
<gene>
    <name evidence="3" type="ORF">H9703_02890</name>
</gene>
<evidence type="ECO:0000256" key="1">
    <source>
        <dbReference type="ARBA" id="ARBA00006226"/>
    </source>
</evidence>
<organism evidence="3 4">
    <name type="scientific">Candidatus Faecalibacterium faecigallinarum</name>
    <dbReference type="NCBI Taxonomy" id="2838577"/>
    <lineage>
        <taxon>Bacteria</taxon>
        <taxon>Bacillati</taxon>
        <taxon>Bacillota</taxon>
        <taxon>Clostridia</taxon>
        <taxon>Eubacteriales</taxon>
        <taxon>Oscillospiraceae</taxon>
        <taxon>Faecalibacterium</taxon>
    </lineage>
</organism>